<sequence length="78" mass="8714">MFHKAFSDPVASEEDIARLFQTVVVGKVDVVKISGYRCTLSVEFKVGRLYSVLFHVSYSSDRQCHDLSDVCQAAQISV</sequence>
<gene>
    <name evidence="1" type="ORF">SDC9_176150</name>
</gene>
<protein>
    <submittedName>
        <fullName evidence="1">Uncharacterized protein</fullName>
    </submittedName>
</protein>
<organism evidence="1">
    <name type="scientific">bioreactor metagenome</name>
    <dbReference type="NCBI Taxonomy" id="1076179"/>
    <lineage>
        <taxon>unclassified sequences</taxon>
        <taxon>metagenomes</taxon>
        <taxon>ecological metagenomes</taxon>
    </lineage>
</organism>
<name>A0A645GPV9_9ZZZZ</name>
<reference evidence="1" key="1">
    <citation type="submission" date="2019-08" db="EMBL/GenBank/DDBJ databases">
        <authorList>
            <person name="Kucharzyk K."/>
            <person name="Murdoch R.W."/>
            <person name="Higgins S."/>
            <person name="Loffler F."/>
        </authorList>
    </citation>
    <scope>NUCLEOTIDE SEQUENCE</scope>
</reference>
<proteinExistence type="predicted"/>
<accession>A0A645GPV9</accession>
<dbReference type="AlphaFoldDB" id="A0A645GPV9"/>
<comment type="caution">
    <text evidence="1">The sequence shown here is derived from an EMBL/GenBank/DDBJ whole genome shotgun (WGS) entry which is preliminary data.</text>
</comment>
<evidence type="ECO:0000313" key="1">
    <source>
        <dbReference type="EMBL" id="MPN28705.1"/>
    </source>
</evidence>
<dbReference type="EMBL" id="VSSQ01079089">
    <property type="protein sequence ID" value="MPN28705.1"/>
    <property type="molecule type" value="Genomic_DNA"/>
</dbReference>